<dbReference type="GO" id="GO:0003910">
    <property type="term" value="F:DNA ligase (ATP) activity"/>
    <property type="evidence" value="ECO:0007669"/>
    <property type="project" value="UniProtKB-EC"/>
</dbReference>
<keyword evidence="2 8" id="KW-0436">Ligase</keyword>
<evidence type="ECO:0000256" key="1">
    <source>
        <dbReference type="ARBA" id="ARBA00001968"/>
    </source>
</evidence>
<evidence type="ECO:0000256" key="4">
    <source>
        <dbReference type="ARBA" id="ARBA00022763"/>
    </source>
</evidence>
<sequence length="264" mass="30716">MKWWYIFLFFPFFLYGSKPNLLLLKVYKDQNISGWVMSEKLDGIRAYWDGKHLMSRGGKIIHAPWWFLQEYPPFAIDGELWSKRGDFENISSIVRDKVPGKKWKEIKHYIFEVPNAKGNLFERLAKVKPYEGKYIKIIPQKYVKNKQELQQFLKHIEKLGGEGVVVRDPNAPYIAKRTNKALKVKSFLDTECKVVGYTQGKGKYEGLVGALKCQLPNGILFKIGSGLSKKERQTPPKIGSIVTFKYKELTKYGKPKFPIFLRTR</sequence>
<dbReference type="GO" id="GO:0006260">
    <property type="term" value="P:DNA replication"/>
    <property type="evidence" value="ECO:0007669"/>
    <property type="project" value="UniProtKB-KW"/>
</dbReference>
<dbReference type="SUPFAM" id="SSF50249">
    <property type="entry name" value="Nucleic acid-binding proteins"/>
    <property type="match status" value="1"/>
</dbReference>
<dbReference type="InterPro" id="IPR016059">
    <property type="entry name" value="DNA_ligase_ATP-dep_CS"/>
</dbReference>
<keyword evidence="4" id="KW-0227">DNA damage</keyword>
<dbReference type="AlphaFoldDB" id="A0A1W1D2J7"/>
<dbReference type="SUPFAM" id="SSF56091">
    <property type="entry name" value="DNA ligase/mRNA capping enzyme, catalytic domain"/>
    <property type="match status" value="1"/>
</dbReference>
<dbReference type="GO" id="GO:0005524">
    <property type="term" value="F:ATP binding"/>
    <property type="evidence" value="ECO:0007669"/>
    <property type="project" value="InterPro"/>
</dbReference>
<accession>A0A1W1D2J7</accession>
<evidence type="ECO:0000256" key="3">
    <source>
        <dbReference type="ARBA" id="ARBA00022705"/>
    </source>
</evidence>
<dbReference type="CDD" id="cd07896">
    <property type="entry name" value="Adenylation_kDNA_ligase_like"/>
    <property type="match status" value="1"/>
</dbReference>
<dbReference type="PANTHER" id="PTHR47810">
    <property type="entry name" value="DNA LIGASE"/>
    <property type="match status" value="1"/>
</dbReference>
<dbReference type="Gene3D" id="3.30.1490.70">
    <property type="match status" value="1"/>
</dbReference>
<keyword evidence="3" id="KW-0235">DNA replication</keyword>
<dbReference type="GO" id="GO:0006310">
    <property type="term" value="P:DNA recombination"/>
    <property type="evidence" value="ECO:0007669"/>
    <property type="project" value="InterPro"/>
</dbReference>
<keyword evidence="5" id="KW-0234">DNA repair</keyword>
<evidence type="ECO:0000313" key="8">
    <source>
        <dbReference type="EMBL" id="SFV74859.1"/>
    </source>
</evidence>
<dbReference type="EC" id="6.5.1.1" evidence="8"/>
<protein>
    <submittedName>
        <fullName evidence="8">DNA ligase (ATP)</fullName>
        <ecNumber evidence="8">6.5.1.1</ecNumber>
    </submittedName>
</protein>
<dbReference type="InterPro" id="IPR050326">
    <property type="entry name" value="NAD_dep_DNA_ligaseB"/>
</dbReference>
<dbReference type="Gene3D" id="2.40.50.140">
    <property type="entry name" value="Nucleic acid-binding proteins"/>
    <property type="match status" value="1"/>
</dbReference>
<evidence type="ECO:0000259" key="7">
    <source>
        <dbReference type="Pfam" id="PF14743"/>
    </source>
</evidence>
<gene>
    <name evidence="8" type="ORF">MNB_SM-3-787</name>
</gene>
<dbReference type="InterPro" id="IPR012310">
    <property type="entry name" value="DNA_ligase_ATP-dep_cent"/>
</dbReference>
<dbReference type="Gene3D" id="3.30.470.30">
    <property type="entry name" value="DNA ligase/mRNA capping enzyme"/>
    <property type="match status" value="1"/>
</dbReference>
<evidence type="ECO:0000256" key="2">
    <source>
        <dbReference type="ARBA" id="ARBA00022598"/>
    </source>
</evidence>
<evidence type="ECO:0000256" key="5">
    <source>
        <dbReference type="ARBA" id="ARBA00023204"/>
    </source>
</evidence>
<dbReference type="CDD" id="cd08041">
    <property type="entry name" value="OBF_kDNA_ligase_like"/>
    <property type="match status" value="1"/>
</dbReference>
<dbReference type="PANTHER" id="PTHR47810:SF1">
    <property type="entry name" value="DNA LIGASE B"/>
    <property type="match status" value="1"/>
</dbReference>
<feature type="domain" description="DNA ligase OB-like" evidence="7">
    <location>
        <begin position="199"/>
        <end position="264"/>
    </location>
</feature>
<dbReference type="Pfam" id="PF01068">
    <property type="entry name" value="DNA_ligase_A_M"/>
    <property type="match status" value="1"/>
</dbReference>
<dbReference type="InterPro" id="IPR029319">
    <property type="entry name" value="DNA_ligase_OB"/>
</dbReference>
<dbReference type="GO" id="GO:0006281">
    <property type="term" value="P:DNA repair"/>
    <property type="evidence" value="ECO:0007669"/>
    <property type="project" value="UniProtKB-KW"/>
</dbReference>
<organism evidence="8">
    <name type="scientific">hydrothermal vent metagenome</name>
    <dbReference type="NCBI Taxonomy" id="652676"/>
    <lineage>
        <taxon>unclassified sequences</taxon>
        <taxon>metagenomes</taxon>
        <taxon>ecological metagenomes</taxon>
    </lineage>
</organism>
<dbReference type="Pfam" id="PF14743">
    <property type="entry name" value="DNA_ligase_OB_2"/>
    <property type="match status" value="1"/>
</dbReference>
<comment type="cofactor">
    <cofactor evidence="1">
        <name>a divalent metal cation</name>
        <dbReference type="ChEBI" id="CHEBI:60240"/>
    </cofactor>
</comment>
<dbReference type="PROSITE" id="PS00333">
    <property type="entry name" value="DNA_LIGASE_A2"/>
    <property type="match status" value="1"/>
</dbReference>
<dbReference type="InterPro" id="IPR012340">
    <property type="entry name" value="NA-bd_OB-fold"/>
</dbReference>
<dbReference type="EMBL" id="FPHP01000007">
    <property type="protein sequence ID" value="SFV74859.1"/>
    <property type="molecule type" value="Genomic_DNA"/>
</dbReference>
<reference evidence="8" key="1">
    <citation type="submission" date="2016-10" db="EMBL/GenBank/DDBJ databases">
        <authorList>
            <person name="de Groot N.N."/>
        </authorList>
    </citation>
    <scope>NUCLEOTIDE SEQUENCE</scope>
</reference>
<evidence type="ECO:0000259" key="6">
    <source>
        <dbReference type="Pfam" id="PF01068"/>
    </source>
</evidence>
<dbReference type="NCBIfam" id="NF006592">
    <property type="entry name" value="PRK09125.1"/>
    <property type="match status" value="1"/>
</dbReference>
<name>A0A1W1D2J7_9ZZZZ</name>
<proteinExistence type="predicted"/>
<feature type="domain" description="ATP-dependent DNA ligase family profile" evidence="6">
    <location>
        <begin position="127"/>
        <end position="185"/>
    </location>
</feature>